<comment type="caution">
    <text evidence="3">The sequence shown here is derived from an EMBL/GenBank/DDBJ whole genome shotgun (WGS) entry which is preliminary data.</text>
</comment>
<evidence type="ECO:0000313" key="5">
    <source>
        <dbReference type="EMBL" id="CAF5076878.1"/>
    </source>
</evidence>
<feature type="domain" description="ADP ribosyltransferase" evidence="1">
    <location>
        <begin position="287"/>
        <end position="371"/>
    </location>
</feature>
<evidence type="ECO:0000313" key="4">
    <source>
        <dbReference type="EMBL" id="CAF4643820.1"/>
    </source>
</evidence>
<protein>
    <recommendedName>
        <fullName evidence="1">ADP ribosyltransferase domain-containing protein</fullName>
    </recommendedName>
</protein>
<reference evidence="3" key="1">
    <citation type="submission" date="2021-02" db="EMBL/GenBank/DDBJ databases">
        <authorList>
            <person name="Nowell W R."/>
        </authorList>
    </citation>
    <scope>NUCLEOTIDE SEQUENCE</scope>
</reference>
<proteinExistence type="predicted"/>
<dbReference type="EMBL" id="CAJOBH010107350">
    <property type="protein sequence ID" value="CAF4643820.1"/>
    <property type="molecule type" value="Genomic_DNA"/>
</dbReference>
<dbReference type="EMBL" id="CAJNOW010014228">
    <property type="protein sequence ID" value="CAF1631204.1"/>
    <property type="molecule type" value="Genomic_DNA"/>
</dbReference>
<organism evidence="3 6">
    <name type="scientific">Rotaria magnacalcarata</name>
    <dbReference type="NCBI Taxonomy" id="392030"/>
    <lineage>
        <taxon>Eukaryota</taxon>
        <taxon>Metazoa</taxon>
        <taxon>Spiralia</taxon>
        <taxon>Gnathifera</taxon>
        <taxon>Rotifera</taxon>
        <taxon>Eurotatoria</taxon>
        <taxon>Bdelloidea</taxon>
        <taxon>Philodinida</taxon>
        <taxon>Philodinidae</taxon>
        <taxon>Rotaria</taxon>
    </lineage>
</organism>
<dbReference type="InterPro" id="IPR003540">
    <property type="entry name" value="ADP-ribosyltransferase"/>
</dbReference>
<dbReference type="OrthoDB" id="9990006at2759"/>
<name>A0A816D3H7_9BILA</name>
<evidence type="ECO:0000313" key="2">
    <source>
        <dbReference type="EMBL" id="CAF1327260.1"/>
    </source>
</evidence>
<evidence type="ECO:0000313" key="6">
    <source>
        <dbReference type="Proteomes" id="UP000663834"/>
    </source>
</evidence>
<dbReference type="EMBL" id="CAJNOV010008562">
    <property type="protein sequence ID" value="CAF1327260.1"/>
    <property type="molecule type" value="Genomic_DNA"/>
</dbReference>
<dbReference type="EMBL" id="CAJOBJ010241759">
    <property type="protein sequence ID" value="CAF5076878.1"/>
    <property type="molecule type" value="Genomic_DNA"/>
</dbReference>
<dbReference type="Proteomes" id="UP000681967">
    <property type="component" value="Unassembled WGS sequence"/>
</dbReference>
<dbReference type="Gene3D" id="3.90.176.10">
    <property type="entry name" value="Toxin ADP-ribosyltransferase, Chain A, domain 1"/>
    <property type="match status" value="1"/>
</dbReference>
<gene>
    <name evidence="4" type="ORF">BYL167_LOCUS41882</name>
    <name evidence="2" type="ORF">CJN711_LOCUS18244</name>
    <name evidence="5" type="ORF">GIL414_LOCUS61476</name>
    <name evidence="3" type="ORF">KQP761_LOCUS26264</name>
</gene>
<dbReference type="Proteomes" id="UP000681720">
    <property type="component" value="Unassembled WGS sequence"/>
</dbReference>
<dbReference type="AlphaFoldDB" id="A0A816D3H7"/>
<dbReference type="GO" id="GO:0005576">
    <property type="term" value="C:extracellular region"/>
    <property type="evidence" value="ECO:0007669"/>
    <property type="project" value="InterPro"/>
</dbReference>
<evidence type="ECO:0000259" key="1">
    <source>
        <dbReference type="Pfam" id="PF03496"/>
    </source>
</evidence>
<dbReference type="Proteomes" id="UP000663834">
    <property type="component" value="Unassembled WGS sequence"/>
</dbReference>
<accession>A0A816D3H7</accession>
<evidence type="ECO:0000313" key="3">
    <source>
        <dbReference type="EMBL" id="CAF1631204.1"/>
    </source>
</evidence>
<dbReference type="SUPFAM" id="SSF56399">
    <property type="entry name" value="ADP-ribosylation"/>
    <property type="match status" value="1"/>
</dbReference>
<dbReference type="Proteomes" id="UP000663855">
    <property type="component" value="Unassembled WGS sequence"/>
</dbReference>
<dbReference type="Pfam" id="PF03496">
    <property type="entry name" value="ADPrib_exo_Tox"/>
    <property type="match status" value="1"/>
</dbReference>
<sequence>MTSRSSVEQSNNTSNGDNKTYIENPSLCIKDTSCPYYEQIKNHIYTRDNLLHMDEFRHEKIPCRYGRECHAFNRLVKNGYRNDDIGHCSIYFHEGRRGGMTVEDNFGLTKFVSAFQHWNPDSWCDTVFPKIKISEGALVKELNDNGFGYVMKLTDGPYKHLDEVVQEKLQHPRHKSIGSPLNYQQMVAIILYCGTDAYADMRWEEIQYTMQDFTEFLFRTQKNFKLQKWPIFSKILHEAICCLNECDSNYRPSTVYHGLRNIEIDPKTFNNYGRASILEEYYHGGHEHFKYGTFISTSWDKRVALSFMGNKGSLLKIDLTDTAKGFSGLIGADVSWISKFPIESEFLITRCATFNIQKTYFDENHNYQIVEVTAGAYCHLETEDLN</sequence>